<accession>A0A9W6SI54</accession>
<proteinExistence type="predicted"/>
<dbReference type="Pfam" id="PF01944">
    <property type="entry name" value="SpoIIM"/>
    <property type="match status" value="1"/>
</dbReference>
<feature type="transmembrane region" description="Helical" evidence="1">
    <location>
        <begin position="189"/>
        <end position="210"/>
    </location>
</feature>
<evidence type="ECO:0000313" key="3">
    <source>
        <dbReference type="Proteomes" id="UP001165079"/>
    </source>
</evidence>
<keyword evidence="1" id="KW-0812">Transmembrane</keyword>
<dbReference type="Proteomes" id="UP001165079">
    <property type="component" value="Unassembled WGS sequence"/>
</dbReference>
<keyword evidence="1" id="KW-0472">Membrane</keyword>
<reference evidence="2" key="1">
    <citation type="submission" date="2023-03" db="EMBL/GenBank/DDBJ databases">
        <title>Actinorhabdospora filicis NBRC 111898.</title>
        <authorList>
            <person name="Ichikawa N."/>
            <person name="Sato H."/>
            <person name="Tonouchi N."/>
        </authorList>
    </citation>
    <scope>NUCLEOTIDE SEQUENCE</scope>
    <source>
        <strain evidence="2">NBRC 111898</strain>
    </source>
</reference>
<feature type="transmembrane region" description="Helical" evidence="1">
    <location>
        <begin position="280"/>
        <end position="298"/>
    </location>
</feature>
<dbReference type="PANTHER" id="PTHR35337">
    <property type="entry name" value="SLR1478 PROTEIN"/>
    <property type="match status" value="1"/>
</dbReference>
<dbReference type="PANTHER" id="PTHR35337:SF1">
    <property type="entry name" value="SLR1478 PROTEIN"/>
    <property type="match status" value="1"/>
</dbReference>
<organism evidence="2 3">
    <name type="scientific">Actinorhabdospora filicis</name>
    <dbReference type="NCBI Taxonomy" id="1785913"/>
    <lineage>
        <taxon>Bacteria</taxon>
        <taxon>Bacillati</taxon>
        <taxon>Actinomycetota</taxon>
        <taxon>Actinomycetes</taxon>
        <taxon>Micromonosporales</taxon>
        <taxon>Micromonosporaceae</taxon>
        <taxon>Actinorhabdospora</taxon>
    </lineage>
</organism>
<evidence type="ECO:0000313" key="2">
    <source>
        <dbReference type="EMBL" id="GLZ76262.1"/>
    </source>
</evidence>
<dbReference type="InterPro" id="IPR002798">
    <property type="entry name" value="SpoIIM-like"/>
</dbReference>
<name>A0A9W6SI54_9ACTN</name>
<gene>
    <name evidence="2" type="ORF">Afil01_10690</name>
</gene>
<keyword evidence="3" id="KW-1185">Reference proteome</keyword>
<dbReference type="AlphaFoldDB" id="A0A9W6SI54"/>
<keyword evidence="1" id="KW-1133">Transmembrane helix</keyword>
<feature type="transmembrane region" description="Helical" evidence="1">
    <location>
        <begin position="310"/>
        <end position="328"/>
    </location>
</feature>
<feature type="transmembrane region" description="Helical" evidence="1">
    <location>
        <begin position="122"/>
        <end position="145"/>
    </location>
</feature>
<protein>
    <submittedName>
        <fullName evidence="2">Membrane protein</fullName>
    </submittedName>
</protein>
<dbReference type="EMBL" id="BSTX01000001">
    <property type="protein sequence ID" value="GLZ76262.1"/>
    <property type="molecule type" value="Genomic_DNA"/>
</dbReference>
<evidence type="ECO:0000256" key="1">
    <source>
        <dbReference type="SAM" id="Phobius"/>
    </source>
</evidence>
<feature type="transmembrane region" description="Helical" evidence="1">
    <location>
        <begin position="232"/>
        <end position="259"/>
    </location>
</feature>
<comment type="caution">
    <text evidence="2">The sequence shown here is derived from an EMBL/GenBank/DDBJ whole genome shotgun (WGS) entry which is preliminary data.</text>
</comment>
<sequence length="347" mass="37406">MTNPAAPHIDAGERPIAVCRYLRIVDLDAYVAEHNAEWLRLDQLCRSGRLSADQSDELLMLYQRAATHLAVVRSRMPDPLLVARLSQLVLRARSTVTGTARTSPRQIVRFFTHTFPAAVYQAWPWCVGVLVVFVAATGIIITYIAGHPEAQLQLMSQGQIESLVNRDFKAYYSEYAAQNFFLKVWINNAFLSALALIGGVLIVPTLYALYTNLMNIGVTGGVMVGNGGGDTFFLYILPHGLLELTSIFVAAGVGLRIGWSWIAPAPGLTRGQSLARAARTGAMVAMGLVATLFVSGLVEGFVTPYLPSALAIPIGAAVWLGFIAYVVVRGRRAIAAGETGDLGSDVV</sequence>